<keyword evidence="7" id="KW-1185">Reference proteome</keyword>
<evidence type="ECO:0000259" key="5">
    <source>
        <dbReference type="PROSITE" id="PS50893"/>
    </source>
</evidence>
<dbReference type="AlphaFoldDB" id="A0A7X0RFW3"/>
<reference evidence="6 7" key="1">
    <citation type="submission" date="2020-08" db="EMBL/GenBank/DDBJ databases">
        <authorList>
            <person name="Seo M.-J."/>
        </authorList>
    </citation>
    <scope>NUCLEOTIDE SEQUENCE [LARGE SCALE GENOMIC DNA]</scope>
    <source>
        <strain evidence="6 7">KIGAM211</strain>
    </source>
</reference>
<dbReference type="InterPro" id="IPR027417">
    <property type="entry name" value="P-loop_NTPase"/>
</dbReference>
<dbReference type="InterPro" id="IPR050319">
    <property type="entry name" value="ABC_transp_ATP-bind"/>
</dbReference>
<keyword evidence="4 6" id="KW-0067">ATP-binding</keyword>
<dbReference type="PROSITE" id="PS00211">
    <property type="entry name" value="ABC_TRANSPORTER_1"/>
    <property type="match status" value="1"/>
</dbReference>
<dbReference type="GO" id="GO:0055085">
    <property type="term" value="P:transmembrane transport"/>
    <property type="evidence" value="ECO:0007669"/>
    <property type="project" value="UniProtKB-ARBA"/>
</dbReference>
<keyword evidence="3" id="KW-0547">Nucleotide-binding</keyword>
<accession>A0A7X0RFW3</accession>
<dbReference type="SUPFAM" id="SSF52540">
    <property type="entry name" value="P-loop containing nucleoside triphosphate hydrolases"/>
    <property type="match status" value="1"/>
</dbReference>
<evidence type="ECO:0000256" key="2">
    <source>
        <dbReference type="ARBA" id="ARBA00022448"/>
    </source>
</evidence>
<keyword evidence="2" id="KW-0813">Transport</keyword>
<gene>
    <name evidence="6" type="ORF">H5V45_09460</name>
</gene>
<evidence type="ECO:0000313" key="6">
    <source>
        <dbReference type="EMBL" id="MBB6627549.1"/>
    </source>
</evidence>
<dbReference type="PANTHER" id="PTHR43776">
    <property type="entry name" value="TRANSPORT ATP-BINDING PROTEIN"/>
    <property type="match status" value="1"/>
</dbReference>
<sequence>MSALVQIRDLSVLYRGRGRRADKLALDGVSVSLGAGETLGLVGESGSGKSTLGNCVLGLVQPTHGTITFDGRDITHRTARERRALSTQVQAVFQDPYSSFNPHRTIEQTVGETLDSLPRMSRAERRARIVAMLERVGLDQSALTKFPAQFSGGQRQRIAIARALLPDPRLVVCDELVSALDLSVQAQVLNLLLELQRERGVAYLFITHDLAVVRHMSTRVAVLQHGQLVEEGTSAEVTEHPTQPYTRRLVAASLDADADLQRVRRATRKAVADSTRTSMGGGAGSDVALLGAFEQQAVAEATAQPTPRASIVSGALIQAKGGASTIETLVALRAAILEMASRTSATMTPPDLLTRLEGARADLCRAVIADGRTSEFLDLLRQLAAAIEDGDRVQARMIVNFLDSVEGDVSSVAHDRPETGSYKSRS</sequence>
<dbReference type="GO" id="GO:0016887">
    <property type="term" value="F:ATP hydrolysis activity"/>
    <property type="evidence" value="ECO:0007669"/>
    <property type="project" value="InterPro"/>
</dbReference>
<dbReference type="InterPro" id="IPR003593">
    <property type="entry name" value="AAA+_ATPase"/>
</dbReference>
<dbReference type="Pfam" id="PF00005">
    <property type="entry name" value="ABC_tran"/>
    <property type="match status" value="1"/>
</dbReference>
<dbReference type="EMBL" id="JACKXE010000001">
    <property type="protein sequence ID" value="MBB6627549.1"/>
    <property type="molecule type" value="Genomic_DNA"/>
</dbReference>
<evidence type="ECO:0000256" key="4">
    <source>
        <dbReference type="ARBA" id="ARBA00022840"/>
    </source>
</evidence>
<evidence type="ECO:0000256" key="1">
    <source>
        <dbReference type="ARBA" id="ARBA00005417"/>
    </source>
</evidence>
<dbReference type="InterPro" id="IPR017871">
    <property type="entry name" value="ABC_transporter-like_CS"/>
</dbReference>
<proteinExistence type="inferred from homology"/>
<dbReference type="GO" id="GO:0005524">
    <property type="term" value="F:ATP binding"/>
    <property type="evidence" value="ECO:0007669"/>
    <property type="project" value="UniProtKB-KW"/>
</dbReference>
<comment type="similarity">
    <text evidence="1">Belongs to the ABC transporter superfamily.</text>
</comment>
<evidence type="ECO:0000313" key="7">
    <source>
        <dbReference type="Proteomes" id="UP000523955"/>
    </source>
</evidence>
<name>A0A7X0RFW3_9ACTN</name>
<dbReference type="PANTHER" id="PTHR43776:SF7">
    <property type="entry name" value="D,D-DIPEPTIDE TRANSPORT ATP-BINDING PROTEIN DDPF-RELATED"/>
    <property type="match status" value="1"/>
</dbReference>
<organism evidence="6 7">
    <name type="scientific">Nocardioides luti</name>
    <dbReference type="NCBI Taxonomy" id="2761101"/>
    <lineage>
        <taxon>Bacteria</taxon>
        <taxon>Bacillati</taxon>
        <taxon>Actinomycetota</taxon>
        <taxon>Actinomycetes</taxon>
        <taxon>Propionibacteriales</taxon>
        <taxon>Nocardioidaceae</taxon>
        <taxon>Nocardioides</taxon>
    </lineage>
</organism>
<dbReference type="SMART" id="SM00382">
    <property type="entry name" value="AAA"/>
    <property type="match status" value="1"/>
</dbReference>
<dbReference type="CDD" id="cd03257">
    <property type="entry name" value="ABC_NikE_OppD_transporters"/>
    <property type="match status" value="1"/>
</dbReference>
<dbReference type="Gene3D" id="3.40.50.300">
    <property type="entry name" value="P-loop containing nucleotide triphosphate hydrolases"/>
    <property type="match status" value="1"/>
</dbReference>
<dbReference type="RefSeq" id="WP_185252696.1">
    <property type="nucleotide sequence ID" value="NZ_JACKXE010000001.1"/>
</dbReference>
<feature type="domain" description="ABC transporter" evidence="5">
    <location>
        <begin position="7"/>
        <end position="250"/>
    </location>
</feature>
<comment type="caution">
    <text evidence="6">The sequence shown here is derived from an EMBL/GenBank/DDBJ whole genome shotgun (WGS) entry which is preliminary data.</text>
</comment>
<dbReference type="Proteomes" id="UP000523955">
    <property type="component" value="Unassembled WGS sequence"/>
</dbReference>
<dbReference type="PROSITE" id="PS50893">
    <property type="entry name" value="ABC_TRANSPORTER_2"/>
    <property type="match status" value="1"/>
</dbReference>
<dbReference type="InterPro" id="IPR003439">
    <property type="entry name" value="ABC_transporter-like_ATP-bd"/>
</dbReference>
<protein>
    <submittedName>
        <fullName evidence="6">ABC transporter ATP-binding protein</fullName>
    </submittedName>
</protein>
<evidence type="ECO:0000256" key="3">
    <source>
        <dbReference type="ARBA" id="ARBA00022741"/>
    </source>
</evidence>